<dbReference type="PANTHER" id="PTHR43096:SF52">
    <property type="entry name" value="DNAJ HOMOLOG 1, MITOCHONDRIAL-RELATED"/>
    <property type="match status" value="1"/>
</dbReference>
<dbReference type="GO" id="GO:0005737">
    <property type="term" value="C:cytoplasm"/>
    <property type="evidence" value="ECO:0007669"/>
    <property type="project" value="UniProtKB-SubCell"/>
</dbReference>
<dbReference type="PROSITE" id="PS50076">
    <property type="entry name" value="DNAJ_2"/>
    <property type="match status" value="1"/>
</dbReference>
<dbReference type="InterPro" id="IPR012724">
    <property type="entry name" value="DnaJ"/>
</dbReference>
<dbReference type="NCBIfam" id="NF008035">
    <property type="entry name" value="PRK10767.1"/>
    <property type="match status" value="1"/>
</dbReference>
<dbReference type="GO" id="GO:0031072">
    <property type="term" value="F:heat shock protein binding"/>
    <property type="evidence" value="ECO:0007669"/>
    <property type="project" value="InterPro"/>
</dbReference>
<evidence type="ECO:0000259" key="15">
    <source>
        <dbReference type="PROSITE" id="PS50076"/>
    </source>
</evidence>
<evidence type="ECO:0000256" key="2">
    <source>
        <dbReference type="ARBA" id="ARBA00011738"/>
    </source>
</evidence>
<dbReference type="GO" id="GO:0009408">
    <property type="term" value="P:response to heat"/>
    <property type="evidence" value="ECO:0007669"/>
    <property type="project" value="InterPro"/>
</dbReference>
<dbReference type="GO" id="GO:0051082">
    <property type="term" value="F:unfolded protein binding"/>
    <property type="evidence" value="ECO:0007669"/>
    <property type="project" value="UniProtKB-UniRule"/>
</dbReference>
<evidence type="ECO:0000256" key="13">
    <source>
        <dbReference type="HAMAP-Rule" id="MF_01152"/>
    </source>
</evidence>
<dbReference type="InterPro" id="IPR036869">
    <property type="entry name" value="J_dom_sf"/>
</dbReference>
<keyword evidence="10 13" id="KW-0143">Chaperone</keyword>
<dbReference type="Pfam" id="PF00226">
    <property type="entry name" value="DnaJ"/>
    <property type="match status" value="1"/>
</dbReference>
<feature type="binding site" evidence="13">
    <location>
        <position position="210"/>
    </location>
    <ligand>
        <name>Zn(2+)</name>
        <dbReference type="ChEBI" id="CHEBI:29105"/>
        <label>1</label>
    </ligand>
</feature>
<feature type="zinc finger region" description="CR-type" evidence="14">
    <location>
        <begin position="144"/>
        <end position="222"/>
    </location>
</feature>
<feature type="repeat" description="CXXCXGXG motif" evidence="13">
    <location>
        <begin position="174"/>
        <end position="181"/>
    </location>
</feature>
<dbReference type="InterPro" id="IPR036410">
    <property type="entry name" value="HSP_DnaJ_Cys-rich_dom_sf"/>
</dbReference>
<keyword evidence="8 13" id="KW-0862">Zinc</keyword>
<dbReference type="InterPro" id="IPR018253">
    <property type="entry name" value="DnaJ_domain_CS"/>
</dbReference>
<comment type="cofactor">
    <cofactor evidence="13">
        <name>Zn(2+)</name>
        <dbReference type="ChEBI" id="CHEBI:29105"/>
    </cofactor>
    <text evidence="13">Binds 2 Zn(2+) ions per monomer.</text>
</comment>
<dbReference type="Gene3D" id="1.10.287.110">
    <property type="entry name" value="DnaJ domain"/>
    <property type="match status" value="1"/>
</dbReference>
<dbReference type="InterPro" id="IPR002939">
    <property type="entry name" value="DnaJ_C"/>
</dbReference>
<organism evidence="17 18">
    <name type="scientific">Victivallis lenta</name>
    <dbReference type="NCBI Taxonomy" id="2606640"/>
    <lineage>
        <taxon>Bacteria</taxon>
        <taxon>Pseudomonadati</taxon>
        <taxon>Lentisphaerota</taxon>
        <taxon>Lentisphaeria</taxon>
        <taxon>Victivallales</taxon>
        <taxon>Victivallaceae</taxon>
        <taxon>Victivallis</taxon>
    </lineage>
</organism>
<dbReference type="SUPFAM" id="SSF46565">
    <property type="entry name" value="Chaperone J-domain"/>
    <property type="match status" value="1"/>
</dbReference>
<dbReference type="NCBIfam" id="TIGR02349">
    <property type="entry name" value="DnaJ_bact"/>
    <property type="match status" value="1"/>
</dbReference>
<evidence type="ECO:0000256" key="11">
    <source>
        <dbReference type="ARBA" id="ARBA00061004"/>
    </source>
</evidence>
<evidence type="ECO:0000256" key="7">
    <source>
        <dbReference type="ARBA" id="ARBA00022771"/>
    </source>
</evidence>
<dbReference type="FunFam" id="2.10.230.10:FF:000002">
    <property type="entry name" value="Molecular chaperone DnaJ"/>
    <property type="match status" value="1"/>
</dbReference>
<evidence type="ECO:0000256" key="9">
    <source>
        <dbReference type="ARBA" id="ARBA00023016"/>
    </source>
</evidence>
<keyword evidence="6 13" id="KW-0677">Repeat</keyword>
<dbReference type="PROSITE" id="PS51188">
    <property type="entry name" value="ZF_CR"/>
    <property type="match status" value="1"/>
</dbReference>
<evidence type="ECO:0000259" key="16">
    <source>
        <dbReference type="PROSITE" id="PS51188"/>
    </source>
</evidence>
<keyword evidence="7 13" id="KW-0863">Zinc-finger</keyword>
<evidence type="ECO:0000256" key="6">
    <source>
        <dbReference type="ARBA" id="ARBA00022737"/>
    </source>
</evidence>
<dbReference type="HAMAP" id="MF_01152">
    <property type="entry name" value="DnaJ"/>
    <property type="match status" value="1"/>
</dbReference>
<feature type="binding site" evidence="13">
    <location>
        <position position="177"/>
    </location>
    <ligand>
        <name>Zn(2+)</name>
        <dbReference type="ChEBI" id="CHEBI:29105"/>
        <label>2</label>
    </ligand>
</feature>
<comment type="subcellular location">
    <subcellularLocation>
        <location evidence="1 13">Cytoplasm</location>
    </subcellularLocation>
</comment>
<dbReference type="AlphaFoldDB" id="A0A844G2P4"/>
<evidence type="ECO:0000256" key="1">
    <source>
        <dbReference type="ARBA" id="ARBA00004496"/>
    </source>
</evidence>
<feature type="repeat" description="CXXCXGXG motif" evidence="13">
    <location>
        <begin position="157"/>
        <end position="164"/>
    </location>
</feature>
<comment type="caution">
    <text evidence="17">The sequence shown here is derived from an EMBL/GenBank/DDBJ whole genome shotgun (WGS) entry which is preliminary data.</text>
</comment>
<dbReference type="Pfam" id="PF01556">
    <property type="entry name" value="DnaJ_C"/>
    <property type="match status" value="1"/>
</dbReference>
<dbReference type="InterPro" id="IPR001623">
    <property type="entry name" value="DnaJ_domain"/>
</dbReference>
<dbReference type="RefSeq" id="WP_154419131.1">
    <property type="nucleotide sequence ID" value="NZ_VUNS01000014.1"/>
</dbReference>
<proteinExistence type="inferred from homology"/>
<dbReference type="CDD" id="cd06257">
    <property type="entry name" value="DnaJ"/>
    <property type="match status" value="1"/>
</dbReference>
<gene>
    <name evidence="13 17" type="primary">dnaJ</name>
    <name evidence="17" type="ORF">FYJ85_13215</name>
</gene>
<evidence type="ECO:0000313" key="17">
    <source>
        <dbReference type="EMBL" id="MST98000.1"/>
    </source>
</evidence>
<evidence type="ECO:0000256" key="14">
    <source>
        <dbReference type="PROSITE-ProRule" id="PRU00546"/>
    </source>
</evidence>
<keyword evidence="4 13" id="KW-0235">DNA replication</keyword>
<sequence length="384" mass="41714">MAQDFYQTLGVERNATTDDLKKAYRKLAIKYHPDKNPGDKAAEEKFKEVSLAYETLSDPEKRRQYDQFGHDAYTNSQRGGADPNFNAQDIFSQFFGGGGGGGGFSFEDLFGGGGGSRRRDPNGPVRGNDLRYDLEIDFEDAVYGCEKRITIPRLTECPDCSGSGCEPGTGRKSCTQCGGSGRINVSQGFFNIQQPCPKCDGTGQVIEKPCRTCHGQGRVRKEKSFSLRIQPGVDTGSQMRVAGKGEDGLRGGPAGDLYVVIHVRPSAVFERTENDLKCEVPIPFSAAVAGGTVEVPSLTGKTKMRVPAGTQSGTILRLKGKGVPSLRGGARGDLHVRVRVESPVGLTPEQLELLEKFNASLTPANLPKRKAFEERARNFLREVK</sequence>
<dbReference type="GO" id="GO:0042026">
    <property type="term" value="P:protein refolding"/>
    <property type="evidence" value="ECO:0007669"/>
    <property type="project" value="TreeGrafter"/>
</dbReference>
<dbReference type="Gene3D" id="2.60.260.20">
    <property type="entry name" value="Urease metallochaperone UreE, N-terminal domain"/>
    <property type="match status" value="2"/>
</dbReference>
<keyword evidence="18" id="KW-1185">Reference proteome</keyword>
<protein>
    <recommendedName>
        <fullName evidence="12 13">Chaperone protein DnaJ</fullName>
    </recommendedName>
</protein>
<evidence type="ECO:0000256" key="8">
    <source>
        <dbReference type="ARBA" id="ARBA00022833"/>
    </source>
</evidence>
<dbReference type="SUPFAM" id="SSF49493">
    <property type="entry name" value="HSP40/DnaJ peptide-binding domain"/>
    <property type="match status" value="2"/>
</dbReference>
<dbReference type="EMBL" id="VUNS01000014">
    <property type="protein sequence ID" value="MST98000.1"/>
    <property type="molecule type" value="Genomic_DNA"/>
</dbReference>
<keyword evidence="3 13" id="KW-0963">Cytoplasm</keyword>
<name>A0A844G2P4_9BACT</name>
<feature type="domain" description="CR-type" evidence="16">
    <location>
        <begin position="144"/>
        <end position="222"/>
    </location>
</feature>
<dbReference type="CDD" id="cd10719">
    <property type="entry name" value="DnaJ_zf"/>
    <property type="match status" value="1"/>
</dbReference>
<feature type="binding site" evidence="13">
    <location>
        <position position="213"/>
    </location>
    <ligand>
        <name>Zn(2+)</name>
        <dbReference type="ChEBI" id="CHEBI:29105"/>
        <label>1</label>
    </ligand>
</feature>
<dbReference type="GO" id="GO:0008270">
    <property type="term" value="F:zinc ion binding"/>
    <property type="evidence" value="ECO:0007669"/>
    <property type="project" value="UniProtKB-UniRule"/>
</dbReference>
<feature type="domain" description="J" evidence="15">
    <location>
        <begin position="4"/>
        <end position="69"/>
    </location>
</feature>
<keyword evidence="9 13" id="KW-0346">Stress response</keyword>
<feature type="repeat" description="CXXCXGXG motif" evidence="13">
    <location>
        <begin position="210"/>
        <end position="217"/>
    </location>
</feature>
<feature type="binding site" evidence="13">
    <location>
        <position position="160"/>
    </location>
    <ligand>
        <name>Zn(2+)</name>
        <dbReference type="ChEBI" id="CHEBI:29105"/>
        <label>1</label>
    </ligand>
</feature>
<dbReference type="PRINTS" id="PR00625">
    <property type="entry name" value="JDOMAIN"/>
</dbReference>
<dbReference type="SUPFAM" id="SSF57938">
    <property type="entry name" value="DnaJ/Hsp40 cysteine-rich domain"/>
    <property type="match status" value="1"/>
</dbReference>
<dbReference type="InterPro" id="IPR001305">
    <property type="entry name" value="HSP_DnaJ_Cys-rich_dom"/>
</dbReference>
<dbReference type="Gene3D" id="2.10.230.10">
    <property type="entry name" value="Heat shock protein DnaJ, cysteine-rich domain"/>
    <property type="match status" value="1"/>
</dbReference>
<keyword evidence="5 13" id="KW-0479">Metal-binding</keyword>
<feature type="binding site" evidence="13">
    <location>
        <position position="174"/>
    </location>
    <ligand>
        <name>Zn(2+)</name>
        <dbReference type="ChEBI" id="CHEBI:29105"/>
        <label>2</label>
    </ligand>
</feature>
<dbReference type="SMART" id="SM00271">
    <property type="entry name" value="DnaJ"/>
    <property type="match status" value="1"/>
</dbReference>
<feature type="binding site" evidence="13">
    <location>
        <position position="157"/>
    </location>
    <ligand>
        <name>Zn(2+)</name>
        <dbReference type="ChEBI" id="CHEBI:29105"/>
        <label>1</label>
    </ligand>
</feature>
<dbReference type="GO" id="GO:0005524">
    <property type="term" value="F:ATP binding"/>
    <property type="evidence" value="ECO:0007669"/>
    <property type="project" value="InterPro"/>
</dbReference>
<evidence type="ECO:0000256" key="10">
    <source>
        <dbReference type="ARBA" id="ARBA00023186"/>
    </source>
</evidence>
<dbReference type="Proteomes" id="UP000435649">
    <property type="component" value="Unassembled WGS sequence"/>
</dbReference>
<evidence type="ECO:0000256" key="12">
    <source>
        <dbReference type="ARBA" id="ARBA00067609"/>
    </source>
</evidence>
<evidence type="ECO:0000256" key="5">
    <source>
        <dbReference type="ARBA" id="ARBA00022723"/>
    </source>
</evidence>
<comment type="function">
    <text evidence="13">Participates actively in the response to hyperosmotic and heat shock by preventing the aggregation of stress-denatured proteins and by disaggregating proteins, also in an autonomous, DnaK-independent fashion. Unfolded proteins bind initially to DnaJ; upon interaction with the DnaJ-bound protein, DnaK hydrolyzes its bound ATP, resulting in the formation of a stable complex. GrpE releases ADP from DnaK; ATP binding to DnaK triggers the release of the substrate protein, thus completing the reaction cycle. Several rounds of ATP-dependent interactions between DnaJ, DnaK and GrpE are required for fully efficient folding. Also involved, together with DnaK and GrpE, in the DNA replication of plasmids through activation of initiation proteins.</text>
</comment>
<feature type="repeat" description="CXXCXGXG motif" evidence="13">
    <location>
        <begin position="196"/>
        <end position="203"/>
    </location>
</feature>
<comment type="similarity">
    <text evidence="11 13">Belongs to the DnaJ family.</text>
</comment>
<dbReference type="Pfam" id="PF00684">
    <property type="entry name" value="DnaJ_CXXCXGXG"/>
    <property type="match status" value="1"/>
</dbReference>
<dbReference type="PROSITE" id="PS00636">
    <property type="entry name" value="DNAJ_1"/>
    <property type="match status" value="1"/>
</dbReference>
<dbReference type="GO" id="GO:0006260">
    <property type="term" value="P:DNA replication"/>
    <property type="evidence" value="ECO:0007669"/>
    <property type="project" value="UniProtKB-KW"/>
</dbReference>
<evidence type="ECO:0000313" key="18">
    <source>
        <dbReference type="Proteomes" id="UP000435649"/>
    </source>
</evidence>
<reference evidence="17 18" key="1">
    <citation type="submission" date="2019-08" db="EMBL/GenBank/DDBJ databases">
        <title>In-depth cultivation of the pig gut microbiome towards novel bacterial diversity and tailored functional studies.</title>
        <authorList>
            <person name="Wylensek D."/>
            <person name="Hitch T.C.A."/>
            <person name="Clavel T."/>
        </authorList>
    </citation>
    <scope>NUCLEOTIDE SEQUENCE [LARGE SCALE GENOMIC DNA]</scope>
    <source>
        <strain evidence="17 18">BBE-744-WT-12</strain>
    </source>
</reference>
<evidence type="ECO:0000256" key="3">
    <source>
        <dbReference type="ARBA" id="ARBA00022490"/>
    </source>
</evidence>
<evidence type="ECO:0000256" key="4">
    <source>
        <dbReference type="ARBA" id="ARBA00022705"/>
    </source>
</evidence>
<dbReference type="InterPro" id="IPR008971">
    <property type="entry name" value="HSP40/DnaJ_pept-bd"/>
</dbReference>
<comment type="domain">
    <text evidence="13">The J domain is necessary and sufficient to stimulate DnaK ATPase activity. Zinc center 1 plays an important role in the autonomous, DnaK-independent chaperone activity of DnaJ. Zinc center 2 is essential for interaction with DnaK and for DnaJ activity.</text>
</comment>
<accession>A0A844G2P4</accession>
<feature type="binding site" evidence="13">
    <location>
        <position position="196"/>
    </location>
    <ligand>
        <name>Zn(2+)</name>
        <dbReference type="ChEBI" id="CHEBI:29105"/>
        <label>2</label>
    </ligand>
</feature>
<dbReference type="FunFam" id="2.60.260.20:FF:000004">
    <property type="entry name" value="Molecular chaperone DnaJ"/>
    <property type="match status" value="1"/>
</dbReference>
<dbReference type="CDD" id="cd10747">
    <property type="entry name" value="DnaJ_C"/>
    <property type="match status" value="1"/>
</dbReference>
<dbReference type="PANTHER" id="PTHR43096">
    <property type="entry name" value="DNAJ HOMOLOG 1, MITOCHONDRIAL-RELATED"/>
    <property type="match status" value="1"/>
</dbReference>
<comment type="subunit">
    <text evidence="2 13">Homodimer.</text>
</comment>
<feature type="binding site" evidence="13">
    <location>
        <position position="199"/>
    </location>
    <ligand>
        <name>Zn(2+)</name>
        <dbReference type="ChEBI" id="CHEBI:29105"/>
        <label>2</label>
    </ligand>
</feature>